<dbReference type="AlphaFoldDB" id="A0A8T5UTC2"/>
<dbReference type="Proteomes" id="UP000825933">
    <property type="component" value="Unassembled WGS sequence"/>
</dbReference>
<organism evidence="1 2">
    <name type="scientific">Methanobacterium spitsbergense</name>
    <dbReference type="NCBI Taxonomy" id="2874285"/>
    <lineage>
        <taxon>Archaea</taxon>
        <taxon>Methanobacteriati</taxon>
        <taxon>Methanobacteriota</taxon>
        <taxon>Methanomada group</taxon>
        <taxon>Methanobacteria</taxon>
        <taxon>Methanobacteriales</taxon>
        <taxon>Methanobacteriaceae</taxon>
        <taxon>Methanobacterium</taxon>
    </lineage>
</organism>
<protein>
    <submittedName>
        <fullName evidence="1">DUF2769 domain-containing protein</fullName>
    </submittedName>
</protein>
<dbReference type="Pfam" id="PF10967">
    <property type="entry name" value="DUF2769"/>
    <property type="match status" value="1"/>
</dbReference>
<dbReference type="EMBL" id="JAIOUQ010000001">
    <property type="protein sequence ID" value="MBZ2164460.1"/>
    <property type="molecule type" value="Genomic_DNA"/>
</dbReference>
<dbReference type="RefSeq" id="WP_223790142.1">
    <property type="nucleotide sequence ID" value="NZ_JAIOUQ010000001.1"/>
</dbReference>
<name>A0A8T5UTC2_9EURY</name>
<accession>A0A8T5UTC2</accession>
<evidence type="ECO:0000313" key="2">
    <source>
        <dbReference type="Proteomes" id="UP000825933"/>
    </source>
</evidence>
<evidence type="ECO:0000313" key="1">
    <source>
        <dbReference type="EMBL" id="MBZ2164460.1"/>
    </source>
</evidence>
<gene>
    <name evidence="1" type="ORF">K8N75_00110</name>
</gene>
<comment type="caution">
    <text evidence="1">The sequence shown here is derived from an EMBL/GenBank/DDBJ whole genome shotgun (WGS) entry which is preliminary data.</text>
</comment>
<proteinExistence type="predicted"/>
<sequence>MDKFEQLIHDVMELSESERNKKIEEYKGSCICPTCPTWNKCAENANEKLFCVTGKNLDCIKELKGCMCPTCPLAISLDVGKIYNSYCLYGSEMEQRG</sequence>
<reference evidence="2" key="1">
    <citation type="journal article" date="2022" name="Microbiol. Resour. Announc.">
        <title>Draft Genome Sequence of a Methanogenic Archaeon from West Spitsbergen Permafrost.</title>
        <authorList>
            <person name="Trubitsyn V."/>
            <person name="Rivkina E."/>
            <person name="Shcherbakova V."/>
        </authorList>
    </citation>
    <scope>NUCLEOTIDE SEQUENCE [LARGE SCALE GENOMIC DNA]</scope>
    <source>
        <strain evidence="2">VT</strain>
    </source>
</reference>
<dbReference type="InterPro" id="IPR020075">
    <property type="entry name" value="Uncharacterised_AF2234"/>
</dbReference>
<keyword evidence="2" id="KW-1185">Reference proteome</keyword>